<protein>
    <submittedName>
        <fullName evidence="2">PRC-barrel domain-containing protein</fullName>
    </submittedName>
</protein>
<dbReference type="EMBL" id="JAPMXC010000010">
    <property type="protein sequence ID" value="MCY0389444.1"/>
    <property type="molecule type" value="Genomic_DNA"/>
</dbReference>
<feature type="compositionally biased region" description="Basic and acidic residues" evidence="1">
    <location>
        <begin position="135"/>
        <end position="144"/>
    </location>
</feature>
<organism evidence="2 3">
    <name type="scientific">Robbsia betulipollinis</name>
    <dbReference type="NCBI Taxonomy" id="2981849"/>
    <lineage>
        <taxon>Bacteria</taxon>
        <taxon>Pseudomonadati</taxon>
        <taxon>Pseudomonadota</taxon>
        <taxon>Betaproteobacteria</taxon>
        <taxon>Burkholderiales</taxon>
        <taxon>Burkholderiaceae</taxon>
        <taxon>Robbsia</taxon>
    </lineage>
</organism>
<dbReference type="Proteomes" id="UP001082899">
    <property type="component" value="Unassembled WGS sequence"/>
</dbReference>
<dbReference type="RefSeq" id="WP_267849344.1">
    <property type="nucleotide sequence ID" value="NZ_JAPMXC010000010.1"/>
</dbReference>
<name>A0ABT3ZSA7_9BURK</name>
<accession>A0ABT3ZSA7</accession>
<feature type="region of interest" description="Disordered" evidence="1">
    <location>
        <begin position="122"/>
        <end position="156"/>
    </location>
</feature>
<dbReference type="SUPFAM" id="SSF50346">
    <property type="entry name" value="PRC-barrel domain"/>
    <property type="match status" value="2"/>
</dbReference>
<dbReference type="InterPro" id="IPR011033">
    <property type="entry name" value="PRC_barrel-like_sf"/>
</dbReference>
<dbReference type="Gene3D" id="2.30.30.240">
    <property type="entry name" value="PRC-barrel domain"/>
    <property type="match status" value="2"/>
</dbReference>
<evidence type="ECO:0000256" key="1">
    <source>
        <dbReference type="SAM" id="MobiDB-lite"/>
    </source>
</evidence>
<feature type="region of interest" description="Disordered" evidence="1">
    <location>
        <begin position="357"/>
        <end position="387"/>
    </location>
</feature>
<evidence type="ECO:0000313" key="2">
    <source>
        <dbReference type="EMBL" id="MCY0389444.1"/>
    </source>
</evidence>
<keyword evidence="3" id="KW-1185">Reference proteome</keyword>
<evidence type="ECO:0000313" key="3">
    <source>
        <dbReference type="Proteomes" id="UP001082899"/>
    </source>
</evidence>
<sequence length="387" mass="39380">MRTHSPIPTASTGPIGLRNVSFSHPSGIRVVVYPPARSAFAPYSVPYPAAWTAAWWLLAALCVLALLGGCTTTLSPGSATIVDAVVIPAIPPPAPPPAACLPVPDMPPPPVARLSGGIVARKPAPRPVHRARPARRVEDAKPAPEEAPAPPPAPAPLVVVHDLPHGQFRGLLDAEVQRGTGTVGRAVDAVADARGRPRQVVINLAGFMGVGDRKVSLPWDAFRFDTTIGKPLLILKSAAIDPVASAPASGGSPVPPAGGVNLMDSAVNMRDGTAAGRVVDVLVDAEGRARAVVLDVSNSLIHEKLLIAADWSTLHVVAKGATAHLETDLDARQLEASPRYEPGQAAHVVMPASGAAAPAVPASAAPGPAPAAVPASAPAVPAARAPK</sequence>
<reference evidence="2" key="1">
    <citation type="submission" date="2022-11" db="EMBL/GenBank/DDBJ databases">
        <title>Robbsia betulipollinis sp. nov., isolated from pollen of birch (Betula pendula).</title>
        <authorList>
            <person name="Shi H."/>
            <person name="Ambika Manirajan B."/>
            <person name="Ratering S."/>
            <person name="Geissler-Plaum R."/>
            <person name="Schnell S."/>
        </authorList>
    </citation>
    <scope>NUCLEOTIDE SEQUENCE</scope>
    <source>
        <strain evidence="2">Bb-Pol-6</strain>
    </source>
</reference>
<feature type="compositionally biased region" description="Basic residues" evidence="1">
    <location>
        <begin position="123"/>
        <end position="134"/>
    </location>
</feature>
<proteinExistence type="predicted"/>
<comment type="caution">
    <text evidence="2">The sequence shown here is derived from an EMBL/GenBank/DDBJ whole genome shotgun (WGS) entry which is preliminary data.</text>
</comment>
<gene>
    <name evidence="2" type="ORF">OVY01_20060</name>
</gene>
<feature type="compositionally biased region" description="Pro residues" evidence="1">
    <location>
        <begin position="145"/>
        <end position="155"/>
    </location>
</feature>